<sequence>MKITKIAFERPRILFLVVLLVFIAGVFAVMTIPKEGDPDIEIPVAFIVTFYPGAGPDEMETQVAEKIEDAMVDLPDLDRTYSSVSEGLAFTQVVFTTDADLDDSVNKVRERVDKVTPDLPDGCQPPEVVEFSLSDIPVMVLSVSADMDPLTLRQTAEDLADELKKIPGVLETSVVGGVEREIQIQLKPAKLTEFQISPQQVVGAIQSQHLQLPAGTIEVGPQRYLVRAMGEFDDTAEMGEIIVAGSTGARVRLSEIADIVDGPVEVTSTSRTNGQDSVTISIKRRTNSNVLETSQAIKERLGIPEEPLKVTLAGGQRVELLPTQIRSLYFASSDSFTVQARDEDGELVPVSRGEVADELGKTGIDPTLVAPIPPGVILDITSDQADEVNESLDTMTGNILQGVAIVILVLFLFMGLRTALLVSTAIPLSLMIAIAVLYFTGGTLNTMTISGLILVVGMLVDNAIVSVQNLYRHIEMGKDRKTAAVTATAEIAYPVFTSTMTTIFAFLPMLMMRGVMGEFMSFIPIAVSLALFASLFVGLILAPPIAAKFIKLKKTREELECEECGRFRRTFGRFGIRLGEVLNLRKLGDWYERVVRGALRRRKLVFFLTLASFFLVMSLPMLGILKVELFPSVDTDSIYINLETPIGTPLEITDAKVKELERIITENVPEMDRLVAMGGDQPGGGGRVRVGSFFGITNTNEGGLIVDLVPGDDRERTAGEIQEDLRPYLAQIGGVDISFAEATGGPPTGSAVDIKVYGDSLDEQRRITDQLIAFLKTVPGVRDPHDDISPGTPEIQAILRRQEGNLLGFTSYDLALNLRNLISGTTAGVYREGDEEYDIVVKIPKEQLTTIGAVENLYVSNAMGNQAMVGDIARIEKGEGISSIRHYNGDRAVTINASLLPGYSPVDVTSRLKEYVKDSVTLKPGYRIDYEGSYKFIQESFSDLGFAALLAVLLIFIVLTLQFHSFAQPVTVMSTILLASVGAIAGLVITGSTFTIVAFVAIIGLAGVVVNGAIVLVDFINQRRREGVSMREAIVEAGKIRLTPILLTAVTTIGGMFPLALSDPQWAPLGWAFIFGLGISTVLTLVVVPTFYSWLEEVKIKIKRKLFKNYVPPQDVLE</sequence>
<dbReference type="InterPro" id="IPR027463">
    <property type="entry name" value="AcrB_DN_DC_subdom"/>
</dbReference>
<dbReference type="Proteomes" id="UP000177187">
    <property type="component" value="Unassembled WGS sequence"/>
</dbReference>
<name>A0A1F5EXQ9_9BACT</name>
<dbReference type="PRINTS" id="PR00702">
    <property type="entry name" value="ACRIFLAVINRP"/>
</dbReference>
<dbReference type="SUPFAM" id="SSF82714">
    <property type="entry name" value="Multidrug efflux transporter AcrB TolC docking domain, DN and DC subdomains"/>
    <property type="match status" value="2"/>
</dbReference>
<dbReference type="SUPFAM" id="SSF82693">
    <property type="entry name" value="Multidrug efflux transporter AcrB pore domain, PN1, PN2, PC1 and PC2 subdomains"/>
    <property type="match status" value="3"/>
</dbReference>
<reference evidence="2 3" key="1">
    <citation type="journal article" date="2016" name="Nat. Commun.">
        <title>Thousands of microbial genomes shed light on interconnected biogeochemical processes in an aquifer system.</title>
        <authorList>
            <person name="Anantharaman K."/>
            <person name="Brown C.T."/>
            <person name="Hug L.A."/>
            <person name="Sharon I."/>
            <person name="Castelle C.J."/>
            <person name="Probst A.J."/>
            <person name="Thomas B.C."/>
            <person name="Singh A."/>
            <person name="Wilkins M.J."/>
            <person name="Karaoz U."/>
            <person name="Brodie E.L."/>
            <person name="Williams K.H."/>
            <person name="Hubbard S.S."/>
            <person name="Banfield J.F."/>
        </authorList>
    </citation>
    <scope>NUCLEOTIDE SEQUENCE [LARGE SCALE GENOMIC DNA]</scope>
</reference>
<dbReference type="SUPFAM" id="SSF82866">
    <property type="entry name" value="Multidrug efflux transporter AcrB transmembrane domain"/>
    <property type="match status" value="2"/>
</dbReference>
<feature type="transmembrane region" description="Helical" evidence="1">
    <location>
        <begin position="447"/>
        <end position="471"/>
    </location>
</feature>
<feature type="transmembrane region" description="Helical" evidence="1">
    <location>
        <begin position="944"/>
        <end position="963"/>
    </location>
</feature>
<dbReference type="Gene3D" id="1.20.1640.10">
    <property type="entry name" value="Multidrug efflux transporter AcrB transmembrane domain"/>
    <property type="match status" value="2"/>
</dbReference>
<keyword evidence="1" id="KW-0812">Transmembrane</keyword>
<evidence type="ECO:0008006" key="4">
    <source>
        <dbReference type="Google" id="ProtNLM"/>
    </source>
</evidence>
<feature type="transmembrane region" description="Helical" evidence="1">
    <location>
        <begin position="604"/>
        <end position="625"/>
    </location>
</feature>
<evidence type="ECO:0000256" key="1">
    <source>
        <dbReference type="SAM" id="Phobius"/>
    </source>
</evidence>
<dbReference type="PANTHER" id="PTHR32063">
    <property type="match status" value="1"/>
</dbReference>
<feature type="transmembrane region" description="Helical" evidence="1">
    <location>
        <begin position="996"/>
        <end position="1021"/>
    </location>
</feature>
<evidence type="ECO:0000313" key="2">
    <source>
        <dbReference type="EMBL" id="OGD72150.1"/>
    </source>
</evidence>
<dbReference type="Gene3D" id="3.30.70.1430">
    <property type="entry name" value="Multidrug efflux transporter AcrB pore domain"/>
    <property type="match status" value="2"/>
</dbReference>
<comment type="caution">
    <text evidence="2">The sequence shown here is derived from an EMBL/GenBank/DDBJ whole genome shotgun (WGS) entry which is preliminary data.</text>
</comment>
<dbReference type="GO" id="GO:0005886">
    <property type="term" value="C:plasma membrane"/>
    <property type="evidence" value="ECO:0007669"/>
    <property type="project" value="TreeGrafter"/>
</dbReference>
<protein>
    <recommendedName>
        <fullName evidence="4">SSD domain-containing protein</fullName>
    </recommendedName>
</protein>
<evidence type="ECO:0000313" key="3">
    <source>
        <dbReference type="Proteomes" id="UP000177187"/>
    </source>
</evidence>
<feature type="transmembrane region" description="Helical" evidence="1">
    <location>
        <begin position="1073"/>
        <end position="1095"/>
    </location>
</feature>
<proteinExistence type="predicted"/>
<dbReference type="GO" id="GO:0042910">
    <property type="term" value="F:xenobiotic transmembrane transporter activity"/>
    <property type="evidence" value="ECO:0007669"/>
    <property type="project" value="TreeGrafter"/>
</dbReference>
<feature type="transmembrane region" description="Helical" evidence="1">
    <location>
        <begin position="1042"/>
        <end position="1061"/>
    </location>
</feature>
<dbReference type="InterPro" id="IPR001036">
    <property type="entry name" value="Acrflvin-R"/>
</dbReference>
<feature type="transmembrane region" description="Helical" evidence="1">
    <location>
        <begin position="970"/>
        <end position="990"/>
    </location>
</feature>
<feature type="transmembrane region" description="Helical" evidence="1">
    <location>
        <begin position="522"/>
        <end position="546"/>
    </location>
</feature>
<organism evidence="2 3">
    <name type="scientific">Candidatus Coatesbacteria bacterium RBG_13_66_14</name>
    <dbReference type="NCBI Taxonomy" id="1817816"/>
    <lineage>
        <taxon>Bacteria</taxon>
        <taxon>Candidatus Coatesiibacteriota</taxon>
    </lineage>
</organism>
<dbReference type="PANTHER" id="PTHR32063:SF33">
    <property type="entry name" value="RND SUPERFAMILY EFFLUX PUMP PERMEASE COMPONENT"/>
    <property type="match status" value="1"/>
</dbReference>
<dbReference type="Gene3D" id="3.30.2090.10">
    <property type="entry name" value="Multidrug efflux transporter AcrB TolC docking domain, DN and DC subdomains"/>
    <property type="match status" value="2"/>
</dbReference>
<feature type="transmembrane region" description="Helical" evidence="1">
    <location>
        <begin position="420"/>
        <end position="441"/>
    </location>
</feature>
<dbReference type="AlphaFoldDB" id="A0A1F5EXQ9"/>
<dbReference type="STRING" id="1817816.A2Y64_03960"/>
<dbReference type="EMBL" id="MFAF01000130">
    <property type="protein sequence ID" value="OGD72150.1"/>
    <property type="molecule type" value="Genomic_DNA"/>
</dbReference>
<keyword evidence="1" id="KW-1133">Transmembrane helix</keyword>
<accession>A0A1F5EXQ9</accession>
<keyword evidence="1" id="KW-0472">Membrane</keyword>
<feature type="transmembrane region" description="Helical" evidence="1">
    <location>
        <begin position="491"/>
        <end position="510"/>
    </location>
</feature>
<dbReference type="Pfam" id="PF00873">
    <property type="entry name" value="ACR_tran"/>
    <property type="match status" value="2"/>
</dbReference>
<gene>
    <name evidence="2" type="ORF">A2Y64_03960</name>
</gene>
<feature type="transmembrane region" description="Helical" evidence="1">
    <location>
        <begin position="395"/>
        <end position="413"/>
    </location>
</feature>